<dbReference type="PANTHER" id="PTHR35041">
    <property type="entry name" value="MEDIATOR OF RNA POLYMERASE II TRANSCRIPTION SUBUNIT 1"/>
    <property type="match status" value="1"/>
</dbReference>
<protein>
    <recommendedName>
        <fullName evidence="5">Transmembrane protein</fullName>
    </recommendedName>
</protein>
<name>A0A178CVB4_9EURO</name>
<keyword evidence="2" id="KW-1133">Transmembrane helix</keyword>
<evidence type="ECO:0008006" key="5">
    <source>
        <dbReference type="Google" id="ProtNLM"/>
    </source>
</evidence>
<keyword evidence="2" id="KW-0472">Membrane</keyword>
<feature type="transmembrane region" description="Helical" evidence="2">
    <location>
        <begin position="116"/>
        <end position="141"/>
    </location>
</feature>
<feature type="transmembrane region" description="Helical" evidence="2">
    <location>
        <begin position="74"/>
        <end position="96"/>
    </location>
</feature>
<organism evidence="3 4">
    <name type="scientific">Fonsecaea nubica</name>
    <dbReference type="NCBI Taxonomy" id="856822"/>
    <lineage>
        <taxon>Eukaryota</taxon>
        <taxon>Fungi</taxon>
        <taxon>Dikarya</taxon>
        <taxon>Ascomycota</taxon>
        <taxon>Pezizomycotina</taxon>
        <taxon>Eurotiomycetes</taxon>
        <taxon>Chaetothyriomycetidae</taxon>
        <taxon>Chaetothyriales</taxon>
        <taxon>Herpotrichiellaceae</taxon>
        <taxon>Fonsecaea</taxon>
    </lineage>
</organism>
<evidence type="ECO:0000256" key="2">
    <source>
        <dbReference type="SAM" id="Phobius"/>
    </source>
</evidence>
<dbReference type="OrthoDB" id="5322539at2759"/>
<dbReference type="Proteomes" id="UP000185904">
    <property type="component" value="Unassembled WGS sequence"/>
</dbReference>
<sequence>MQQQRWVASISRKTKGETPPPRAIHWHGPIVMFLCFIGAIALAVGHHILSLTLDGRPVSAVPVEQQWVSRAANALAYLVKVLLVLATGTAQFDAMFGVLDNVFEFHHLGFWMRRPVLLVVVVVLWLIPLVAIITPGTISVVSASTSEPKTISVPQREYGKTSYGAAVTATTNDTVFYGGARSYLKGPTLTTLTETEILSVSVGGDAFPTNSNLTWSMGFFGPAISCSAAGVEVTTRLTDLILPYQQQKQVSLMYDAWVPRPATATSPNDTLLVDGMLVVDPDRNSNLRILDQISPDAARIFYSIAPDVMRQATMTAPIHVIECALYNASWHLDFDVRNTGEQVLTPTLQFENWMPGWSSIQPALTASTETNVILDYAGLMETFGAITSGHLDYPNDPTLPFEQTSLALETSPVLFNDAFPDPFNDAAMVQLQRTLQTLFQNMTLSARYAMLPRQDLRGDASTWTFVNVNATSTFSRNVYSYNSRDLVVAYTLAIGGSAICMLVAMLAISKMDAVYSNSFSTVVRVSRNQPRLDTVIRDDHDRSGAQPLPKRVADAYMWIGREDIVGRGIGRGRVATADTWDSEREESRSWWGKRRAMDLEKSGPTTGPSSVVRPLPGGIVANSKTSGSLGGWI</sequence>
<gene>
    <name evidence="3" type="ORF">AYO20_07575</name>
</gene>
<dbReference type="EMBL" id="LVCJ01000054">
    <property type="protein sequence ID" value="OAL33093.1"/>
    <property type="molecule type" value="Genomic_DNA"/>
</dbReference>
<feature type="transmembrane region" description="Helical" evidence="2">
    <location>
        <begin position="30"/>
        <end position="53"/>
    </location>
</feature>
<dbReference type="GeneID" id="34590986"/>
<dbReference type="RefSeq" id="XP_022498105.1">
    <property type="nucleotide sequence ID" value="XM_022645860.1"/>
</dbReference>
<evidence type="ECO:0000313" key="3">
    <source>
        <dbReference type="EMBL" id="OAL33093.1"/>
    </source>
</evidence>
<feature type="region of interest" description="Disordered" evidence="1">
    <location>
        <begin position="598"/>
        <end position="617"/>
    </location>
</feature>
<reference evidence="3 4" key="1">
    <citation type="submission" date="2016-03" db="EMBL/GenBank/DDBJ databases">
        <title>The draft genome sequence of Fonsecaea nubica causative agent of cutaneous subcutaneous infection in human host.</title>
        <authorList>
            <person name="Costa F."/>
            <person name="Sybren D.H."/>
            <person name="Raittz R.T."/>
            <person name="Weiss V.A."/>
            <person name="Leao A.C."/>
            <person name="Gomes R."/>
            <person name="De Souza E.M."/>
            <person name="Pedrosa F.O."/>
            <person name="Steffens M.B."/>
            <person name="Bombassaro A."/>
            <person name="Tadra-Sfeir M.Z."/>
            <person name="Moreno L.F."/>
            <person name="Najafzadeh M.J."/>
            <person name="Felipe M.S."/>
            <person name="Teixeira M."/>
            <person name="Sun J."/>
            <person name="Xi L."/>
            <person name="Castro M.A."/>
            <person name="Vicente V.A."/>
        </authorList>
    </citation>
    <scope>NUCLEOTIDE SEQUENCE [LARGE SCALE GENOMIC DNA]</scope>
    <source>
        <strain evidence="3 4">CBS 269.64</strain>
    </source>
</reference>
<comment type="caution">
    <text evidence="3">The sequence shown here is derived from an EMBL/GenBank/DDBJ whole genome shotgun (WGS) entry which is preliminary data.</text>
</comment>
<dbReference type="PANTHER" id="PTHR35041:SF6">
    <property type="entry name" value="FORMYLMETHIONINE DEFORMYLASE-LIKE PROTEIN-RELATED"/>
    <property type="match status" value="1"/>
</dbReference>
<dbReference type="AlphaFoldDB" id="A0A178CVB4"/>
<accession>A0A178CVB4</accession>
<keyword evidence="4" id="KW-1185">Reference proteome</keyword>
<keyword evidence="2" id="KW-0812">Transmembrane</keyword>
<evidence type="ECO:0000256" key="1">
    <source>
        <dbReference type="SAM" id="MobiDB-lite"/>
    </source>
</evidence>
<evidence type="ECO:0000313" key="4">
    <source>
        <dbReference type="Proteomes" id="UP000185904"/>
    </source>
</evidence>
<feature type="transmembrane region" description="Helical" evidence="2">
    <location>
        <begin position="486"/>
        <end position="508"/>
    </location>
</feature>
<feature type="region of interest" description="Disordered" evidence="1">
    <location>
        <begin position="1"/>
        <end position="20"/>
    </location>
</feature>
<proteinExistence type="predicted"/>